<keyword evidence="4 9" id="KW-0460">Magnesium</keyword>
<evidence type="ECO:0000256" key="6">
    <source>
        <dbReference type="ARBA" id="ARBA00047334"/>
    </source>
</evidence>
<feature type="binding site" evidence="9">
    <location>
        <position position="71"/>
    </location>
    <ligand>
        <name>4-amino-2-methyl-5-(diphosphooxymethyl)pyrimidine</name>
        <dbReference type="ChEBI" id="CHEBI:57841"/>
    </ligand>
</feature>
<feature type="binding site" evidence="9">
    <location>
        <position position="166"/>
    </location>
    <ligand>
        <name>2-[(2R,5Z)-2-carboxy-4-methylthiazol-5(2H)-ylidene]ethyl phosphate</name>
        <dbReference type="ChEBI" id="CHEBI:62899"/>
    </ligand>
</feature>
<keyword evidence="14" id="KW-1185">Reference proteome</keyword>
<dbReference type="SUPFAM" id="SSF51391">
    <property type="entry name" value="Thiamin phosphate synthase"/>
    <property type="match status" value="1"/>
</dbReference>
<feature type="binding site" evidence="9">
    <location>
        <position position="110"/>
    </location>
    <ligand>
        <name>4-amino-2-methyl-5-(diphosphooxymethyl)pyrimidine</name>
        <dbReference type="ChEBI" id="CHEBI:57841"/>
    </ligand>
</feature>
<keyword evidence="5 9" id="KW-0784">Thiamine biosynthesis</keyword>
<keyword evidence="3 9" id="KW-0479">Metal-binding</keyword>
<evidence type="ECO:0000256" key="11">
    <source>
        <dbReference type="RuleBase" id="RU004253"/>
    </source>
</evidence>
<reference evidence="13 14" key="1">
    <citation type="journal article" date="2015" name="BMC Genomics">
        <title>Comparative genomics and metabolic profiling of the genus Lysobacter.</title>
        <authorList>
            <person name="de Bruijn I."/>
            <person name="Cheng X."/>
            <person name="de Jager V."/>
            <person name="Exposito R.G."/>
            <person name="Watrous J."/>
            <person name="Patel N."/>
            <person name="Postma J."/>
            <person name="Dorrestein P.C."/>
            <person name="Kobayashi D."/>
            <person name="Raaijmakers J.M."/>
        </authorList>
    </citation>
    <scope>NUCLEOTIDE SEQUENCE [LARGE SCALE GENOMIC DNA]</scope>
    <source>
        <strain evidence="13 14">76</strain>
    </source>
</reference>
<evidence type="ECO:0000256" key="9">
    <source>
        <dbReference type="HAMAP-Rule" id="MF_00097"/>
    </source>
</evidence>
<dbReference type="InterPro" id="IPR034291">
    <property type="entry name" value="TMP_synthase"/>
</dbReference>
<comment type="function">
    <text evidence="9">Condenses 4-methyl-5-(beta-hydroxyethyl)thiazole monophosphate (THZ-P) and 2-methyl-4-amino-5-hydroxymethyl pyrimidine pyrophosphate (HMP-PP) to form thiamine monophosphate (TMP).</text>
</comment>
<evidence type="ECO:0000256" key="8">
    <source>
        <dbReference type="ARBA" id="ARBA00047883"/>
    </source>
</evidence>
<gene>
    <name evidence="9 13" type="primary">thiE</name>
    <name evidence="13" type="ORF">LA76x_4208</name>
</gene>
<dbReference type="Pfam" id="PF02581">
    <property type="entry name" value="TMP-TENI"/>
    <property type="match status" value="1"/>
</dbReference>
<feature type="binding site" evidence="9">
    <location>
        <begin position="39"/>
        <end position="43"/>
    </location>
    <ligand>
        <name>4-amino-2-methyl-5-(diphosphooxymethyl)pyrimidine</name>
        <dbReference type="ChEBI" id="CHEBI:57841"/>
    </ligand>
</feature>
<organism evidence="13 14">
    <name type="scientific">Lysobacter antibioticus</name>
    <dbReference type="NCBI Taxonomy" id="84531"/>
    <lineage>
        <taxon>Bacteria</taxon>
        <taxon>Pseudomonadati</taxon>
        <taxon>Pseudomonadota</taxon>
        <taxon>Gammaproteobacteria</taxon>
        <taxon>Lysobacterales</taxon>
        <taxon>Lysobacteraceae</taxon>
        <taxon>Lysobacter</taxon>
    </lineage>
</organism>
<protein>
    <recommendedName>
        <fullName evidence="9">Thiamine-phosphate synthase</fullName>
        <shortName evidence="9">TP synthase</shortName>
        <shortName evidence="9">TPS</shortName>
        <ecNumber evidence="9">2.5.1.3</ecNumber>
    </recommendedName>
    <alternativeName>
        <fullName evidence="9">Thiamine-phosphate pyrophosphorylase</fullName>
        <shortName evidence="9">TMP pyrophosphorylase</shortName>
        <shortName evidence="9">TMP-PPase</shortName>
    </alternativeName>
</protein>
<dbReference type="Proteomes" id="UP000060787">
    <property type="component" value="Chromosome"/>
</dbReference>
<dbReference type="EMBL" id="CP011129">
    <property type="protein sequence ID" value="ALN82319.1"/>
    <property type="molecule type" value="Genomic_DNA"/>
</dbReference>
<evidence type="ECO:0000313" key="13">
    <source>
        <dbReference type="EMBL" id="ALN82319.1"/>
    </source>
</evidence>
<feature type="binding site" evidence="9">
    <location>
        <position position="91"/>
    </location>
    <ligand>
        <name>Mg(2+)</name>
        <dbReference type="ChEBI" id="CHEBI:18420"/>
    </ligand>
</feature>
<dbReference type="GO" id="GO:0000287">
    <property type="term" value="F:magnesium ion binding"/>
    <property type="evidence" value="ECO:0007669"/>
    <property type="project" value="UniProtKB-UniRule"/>
</dbReference>
<feature type="binding site" evidence="9">
    <location>
        <position position="140"/>
    </location>
    <ligand>
        <name>4-amino-2-methyl-5-(diphosphooxymethyl)pyrimidine</name>
        <dbReference type="ChEBI" id="CHEBI:57841"/>
    </ligand>
</feature>
<dbReference type="STRING" id="84531.LA76x_4208"/>
<comment type="cofactor">
    <cofactor evidence="9">
        <name>Mg(2+)</name>
        <dbReference type="ChEBI" id="CHEBI:18420"/>
    </cofactor>
    <text evidence="9">Binds 1 Mg(2+) ion per subunit.</text>
</comment>
<feature type="binding site" evidence="9">
    <location>
        <position position="72"/>
    </location>
    <ligand>
        <name>Mg(2+)</name>
        <dbReference type="ChEBI" id="CHEBI:18420"/>
    </ligand>
</feature>
<dbReference type="AlphaFoldDB" id="A0A0S2FFK8"/>
<name>A0A0S2FFK8_LYSAN</name>
<evidence type="ECO:0000256" key="1">
    <source>
        <dbReference type="ARBA" id="ARBA00005165"/>
    </source>
</evidence>
<dbReference type="PATRIC" id="fig|84531.7.peg.3345"/>
<dbReference type="PANTHER" id="PTHR20857:SF15">
    <property type="entry name" value="THIAMINE-PHOSPHATE SYNTHASE"/>
    <property type="match status" value="1"/>
</dbReference>
<comment type="catalytic activity">
    <reaction evidence="6 9 10">
        <text>4-methyl-5-(2-phosphooxyethyl)-thiazole + 4-amino-2-methyl-5-(diphosphooxymethyl)pyrimidine + H(+) = thiamine phosphate + diphosphate</text>
        <dbReference type="Rhea" id="RHEA:22328"/>
        <dbReference type="ChEBI" id="CHEBI:15378"/>
        <dbReference type="ChEBI" id="CHEBI:33019"/>
        <dbReference type="ChEBI" id="CHEBI:37575"/>
        <dbReference type="ChEBI" id="CHEBI:57841"/>
        <dbReference type="ChEBI" id="CHEBI:58296"/>
        <dbReference type="EC" id="2.5.1.3"/>
    </reaction>
</comment>
<comment type="catalytic activity">
    <reaction evidence="7 9 10">
        <text>2-(2-carboxy-4-methylthiazol-5-yl)ethyl phosphate + 4-amino-2-methyl-5-(diphosphooxymethyl)pyrimidine + 2 H(+) = thiamine phosphate + CO2 + diphosphate</text>
        <dbReference type="Rhea" id="RHEA:47848"/>
        <dbReference type="ChEBI" id="CHEBI:15378"/>
        <dbReference type="ChEBI" id="CHEBI:16526"/>
        <dbReference type="ChEBI" id="CHEBI:33019"/>
        <dbReference type="ChEBI" id="CHEBI:37575"/>
        <dbReference type="ChEBI" id="CHEBI:57841"/>
        <dbReference type="ChEBI" id="CHEBI:62890"/>
        <dbReference type="EC" id="2.5.1.3"/>
    </reaction>
</comment>
<feature type="binding site" evidence="9">
    <location>
        <begin position="137"/>
        <end position="139"/>
    </location>
    <ligand>
        <name>2-[(2R,5Z)-2-carboxy-4-methylthiazol-5(2H)-ylidene]ethyl phosphate</name>
        <dbReference type="ChEBI" id="CHEBI:62899"/>
    </ligand>
</feature>
<dbReference type="NCBIfam" id="TIGR00693">
    <property type="entry name" value="thiE"/>
    <property type="match status" value="1"/>
</dbReference>
<dbReference type="RefSeq" id="WP_057919084.1">
    <property type="nucleotide sequence ID" value="NZ_CP011129.1"/>
</dbReference>
<comment type="catalytic activity">
    <reaction evidence="8 9 10">
        <text>2-[(2R,5Z)-2-carboxy-4-methylthiazol-5(2H)-ylidene]ethyl phosphate + 4-amino-2-methyl-5-(diphosphooxymethyl)pyrimidine + 2 H(+) = thiamine phosphate + CO2 + diphosphate</text>
        <dbReference type="Rhea" id="RHEA:47844"/>
        <dbReference type="ChEBI" id="CHEBI:15378"/>
        <dbReference type="ChEBI" id="CHEBI:16526"/>
        <dbReference type="ChEBI" id="CHEBI:33019"/>
        <dbReference type="ChEBI" id="CHEBI:37575"/>
        <dbReference type="ChEBI" id="CHEBI:57841"/>
        <dbReference type="ChEBI" id="CHEBI:62899"/>
        <dbReference type="EC" id="2.5.1.3"/>
    </reaction>
</comment>
<comment type="similarity">
    <text evidence="9 10">Belongs to the thiamine-phosphate synthase family.</text>
</comment>
<dbReference type="InterPro" id="IPR013785">
    <property type="entry name" value="Aldolase_TIM"/>
</dbReference>
<comment type="pathway">
    <text evidence="1 9 11">Cofactor biosynthesis; thiamine diphosphate biosynthesis; thiamine phosphate from 4-amino-2-methyl-5-diphosphomethylpyrimidine and 4-methyl-5-(2-phosphoethyl)-thiazole: step 1/1.</text>
</comment>
<dbReference type="PANTHER" id="PTHR20857">
    <property type="entry name" value="THIAMINE-PHOSPHATE PYROPHOSPHORYLASE"/>
    <property type="match status" value="1"/>
</dbReference>
<dbReference type="Gene3D" id="3.20.20.70">
    <property type="entry name" value="Aldolase class I"/>
    <property type="match status" value="1"/>
</dbReference>
<evidence type="ECO:0000256" key="10">
    <source>
        <dbReference type="RuleBase" id="RU003826"/>
    </source>
</evidence>
<dbReference type="GO" id="GO:0005737">
    <property type="term" value="C:cytoplasm"/>
    <property type="evidence" value="ECO:0007669"/>
    <property type="project" value="TreeGrafter"/>
</dbReference>
<feature type="domain" description="Thiamine phosphate synthase/TenI" evidence="12">
    <location>
        <begin position="10"/>
        <end position="189"/>
    </location>
</feature>
<dbReference type="GO" id="GO:0009228">
    <property type="term" value="P:thiamine biosynthetic process"/>
    <property type="evidence" value="ECO:0007669"/>
    <property type="project" value="UniProtKB-KW"/>
</dbReference>
<evidence type="ECO:0000256" key="4">
    <source>
        <dbReference type="ARBA" id="ARBA00022842"/>
    </source>
</evidence>
<evidence type="ECO:0000256" key="3">
    <source>
        <dbReference type="ARBA" id="ARBA00022723"/>
    </source>
</evidence>
<evidence type="ECO:0000259" key="12">
    <source>
        <dbReference type="Pfam" id="PF02581"/>
    </source>
</evidence>
<dbReference type="eggNOG" id="COG0352">
    <property type="taxonomic scope" value="Bacteria"/>
</dbReference>
<dbReference type="KEGG" id="laq:GLA29479_3422"/>
<evidence type="ECO:0000313" key="14">
    <source>
        <dbReference type="Proteomes" id="UP000060787"/>
    </source>
</evidence>
<dbReference type="GO" id="GO:0009229">
    <property type="term" value="P:thiamine diphosphate biosynthetic process"/>
    <property type="evidence" value="ECO:0007669"/>
    <property type="project" value="UniProtKB-UniRule"/>
</dbReference>
<dbReference type="CDD" id="cd00564">
    <property type="entry name" value="TMP_TenI"/>
    <property type="match status" value="1"/>
</dbReference>
<sequence>MNSPWPRRGLYAITPDEADTGRLSARVETVLAAGAQWLQYRNKSADAALRRQQATALLAICRRHRVPLIVNDDWRLAADIGADGAHLGEDDGQLGTARAALGPAAILGASCYDKIELARSAAAHGASYVAFGAFFPSPTKPHARRASPQLLTQAAALGLPRVAIGGITPDNARSLVDAGADLLAVISGVFDAPDPAAAVHAYLSCFEEAPHE</sequence>
<accession>A0A0S2FFK8</accession>
<proteinExistence type="inferred from homology"/>
<dbReference type="InterPro" id="IPR022998">
    <property type="entry name" value="ThiamineP_synth_TenI"/>
</dbReference>
<dbReference type="KEGG" id="lab:LA76x_4208"/>
<feature type="binding site" evidence="9">
    <location>
        <begin position="186"/>
        <end position="187"/>
    </location>
    <ligand>
        <name>2-[(2R,5Z)-2-carboxy-4-methylthiazol-5(2H)-ylidene]ethyl phosphate</name>
        <dbReference type="ChEBI" id="CHEBI:62899"/>
    </ligand>
</feature>
<evidence type="ECO:0000256" key="2">
    <source>
        <dbReference type="ARBA" id="ARBA00022679"/>
    </source>
</evidence>
<keyword evidence="2 9" id="KW-0808">Transferase</keyword>
<dbReference type="OrthoDB" id="9789949at2"/>
<dbReference type="EC" id="2.5.1.3" evidence="9"/>
<dbReference type="GO" id="GO:0004789">
    <property type="term" value="F:thiamine-phosphate diphosphorylase activity"/>
    <property type="evidence" value="ECO:0007669"/>
    <property type="project" value="UniProtKB-UniRule"/>
</dbReference>
<dbReference type="UniPathway" id="UPA00060">
    <property type="reaction ID" value="UER00141"/>
</dbReference>
<dbReference type="InterPro" id="IPR036206">
    <property type="entry name" value="ThiamineP_synth_sf"/>
</dbReference>
<evidence type="ECO:0000256" key="5">
    <source>
        <dbReference type="ARBA" id="ARBA00022977"/>
    </source>
</evidence>
<evidence type="ECO:0000256" key="7">
    <source>
        <dbReference type="ARBA" id="ARBA00047851"/>
    </source>
</evidence>
<dbReference type="HAMAP" id="MF_00097">
    <property type="entry name" value="TMP_synthase"/>
    <property type="match status" value="1"/>
</dbReference>